<gene>
    <name evidence="1" type="ORF">EEDITHA_LOCUS22689</name>
</gene>
<proteinExistence type="predicted"/>
<protein>
    <submittedName>
        <fullName evidence="1">Uncharacterized protein</fullName>
    </submittedName>
</protein>
<dbReference type="Proteomes" id="UP001153954">
    <property type="component" value="Unassembled WGS sequence"/>
</dbReference>
<reference evidence="1" key="1">
    <citation type="submission" date="2022-03" db="EMBL/GenBank/DDBJ databases">
        <authorList>
            <person name="Tunstrom K."/>
        </authorList>
    </citation>
    <scope>NUCLEOTIDE SEQUENCE</scope>
</reference>
<dbReference type="AlphaFoldDB" id="A0AAU9VAH5"/>
<comment type="caution">
    <text evidence="1">The sequence shown here is derived from an EMBL/GenBank/DDBJ whole genome shotgun (WGS) entry which is preliminary data.</text>
</comment>
<keyword evidence="2" id="KW-1185">Reference proteome</keyword>
<dbReference type="EMBL" id="CAKOGL010000036">
    <property type="protein sequence ID" value="CAH2108783.1"/>
    <property type="molecule type" value="Genomic_DNA"/>
</dbReference>
<organism evidence="1 2">
    <name type="scientific">Euphydryas editha</name>
    <name type="common">Edith's checkerspot</name>
    <dbReference type="NCBI Taxonomy" id="104508"/>
    <lineage>
        <taxon>Eukaryota</taxon>
        <taxon>Metazoa</taxon>
        <taxon>Ecdysozoa</taxon>
        <taxon>Arthropoda</taxon>
        <taxon>Hexapoda</taxon>
        <taxon>Insecta</taxon>
        <taxon>Pterygota</taxon>
        <taxon>Neoptera</taxon>
        <taxon>Endopterygota</taxon>
        <taxon>Lepidoptera</taxon>
        <taxon>Glossata</taxon>
        <taxon>Ditrysia</taxon>
        <taxon>Papilionoidea</taxon>
        <taxon>Nymphalidae</taxon>
        <taxon>Nymphalinae</taxon>
        <taxon>Euphydryas</taxon>
    </lineage>
</organism>
<name>A0AAU9VAH5_EUPED</name>
<evidence type="ECO:0000313" key="1">
    <source>
        <dbReference type="EMBL" id="CAH2108783.1"/>
    </source>
</evidence>
<sequence length="67" mass="7746">MSDAKLKELYAKRSSVKGRLTKFKNYLDSFEGFSVLDDLEISKLNIQLPKIENLSSTFDELQRFMAP</sequence>
<evidence type="ECO:0000313" key="2">
    <source>
        <dbReference type="Proteomes" id="UP001153954"/>
    </source>
</evidence>
<accession>A0AAU9VAH5</accession>